<dbReference type="Proteomes" id="UP000069773">
    <property type="component" value="Unassembled WGS sequence"/>
</dbReference>
<evidence type="ECO:0000313" key="5">
    <source>
        <dbReference type="Proteomes" id="UP000069773"/>
    </source>
</evidence>
<dbReference type="EMBL" id="JACKTI010000078">
    <property type="protein sequence ID" value="MCV7027349.1"/>
    <property type="molecule type" value="Genomic_DNA"/>
</dbReference>
<evidence type="ECO:0000256" key="2">
    <source>
        <dbReference type="ARBA" id="ARBA00022695"/>
    </source>
</evidence>
<dbReference type="PANTHER" id="PTHR32125">
    <property type="entry name" value="2-C-METHYL-D-ERYTHRITOL 4-PHOSPHATE CYTIDYLYLTRANSFERASE, CHLOROPLASTIC"/>
    <property type="match status" value="1"/>
</dbReference>
<sequence length="233" mass="24943">MVTPPDQQPSAIVQLPTKAEDSAAAGLESLAGQAPLLRVIDTMLELAVERIVVVTGEAIADAVRGVLTEHDAALQLVAVPEPATPMRFLAAGLEKVVREHPAGRWVLVHDLRQPLASVQVVDRVLARLRQGDPVVLPAQPVTDSVKAVDERGIVIATLDRSTLHAVQYPRGFAVSRLAQLLRSTVEPEVEDLDATVLARGPITLVDGDSEAFVGELPRDAPFLETLIATHRLS</sequence>
<dbReference type="AlphaFoldDB" id="A0AAW5SU40"/>
<name>A0AAW5SU40_MYCNV</name>
<dbReference type="GO" id="GO:0050518">
    <property type="term" value="F:2-C-methyl-D-erythritol 4-phosphate cytidylyltransferase activity"/>
    <property type="evidence" value="ECO:0007669"/>
    <property type="project" value="TreeGrafter"/>
</dbReference>
<dbReference type="InterPro" id="IPR029044">
    <property type="entry name" value="Nucleotide-diphossugar_trans"/>
</dbReference>
<dbReference type="PANTHER" id="PTHR32125:SF4">
    <property type="entry name" value="2-C-METHYL-D-ERYTHRITOL 4-PHOSPHATE CYTIDYLYLTRANSFERASE, CHLOROPLASTIC"/>
    <property type="match status" value="1"/>
</dbReference>
<evidence type="ECO:0000256" key="1">
    <source>
        <dbReference type="ARBA" id="ARBA00022679"/>
    </source>
</evidence>
<dbReference type="Gene3D" id="3.90.550.10">
    <property type="entry name" value="Spore Coat Polysaccharide Biosynthesis Protein SpsA, Chain A"/>
    <property type="match status" value="1"/>
</dbReference>
<evidence type="ECO:0000313" key="6">
    <source>
        <dbReference type="Proteomes" id="UP001207528"/>
    </source>
</evidence>
<keyword evidence="1" id="KW-0808">Transferase</keyword>
<reference evidence="3 5" key="1">
    <citation type="journal article" date="2016" name="Genome Announc.">
        <title>Draft Genome Sequences of Five Rapidly Growing Mycobacterium Species, M. thermoresistibile, M. fortuitum subsp. acetamidolyticum, M. canariasense, M. brisbanense, and M. novocastrense.</title>
        <authorList>
            <person name="Katahira K."/>
            <person name="Ogura Y."/>
            <person name="Gotoh Y."/>
            <person name="Hayashi T."/>
        </authorList>
    </citation>
    <scope>NUCLEOTIDE SEQUENCE [LARGE SCALE GENOMIC DNA]</scope>
    <source>
        <strain evidence="3 5">JCM18114</strain>
    </source>
</reference>
<dbReference type="InterPro" id="IPR034683">
    <property type="entry name" value="IspD/TarI"/>
</dbReference>
<dbReference type="EMBL" id="BCTA01000002">
    <property type="protein sequence ID" value="GAT07135.1"/>
    <property type="molecule type" value="Genomic_DNA"/>
</dbReference>
<reference evidence="4" key="2">
    <citation type="submission" date="2020-07" db="EMBL/GenBank/DDBJ databases">
        <authorList>
            <person name="Pettersson B.M.F."/>
            <person name="Behra P.R.K."/>
            <person name="Ramesh M."/>
            <person name="Das S."/>
            <person name="Dasgupta S."/>
            <person name="Kirsebom L.A."/>
        </authorList>
    </citation>
    <scope>NUCLEOTIDE SEQUENCE</scope>
    <source>
        <strain evidence="4">DSM 44203</strain>
    </source>
</reference>
<protein>
    <submittedName>
        <fullName evidence="4">2-C-methyl-D-erythritol 4-phosphate cytidylyltransferase</fullName>
    </submittedName>
    <submittedName>
        <fullName evidence="3">4-diphosphocytidyl-2-methyl-D-erythritol synthase</fullName>
    </submittedName>
</protein>
<evidence type="ECO:0000313" key="4">
    <source>
        <dbReference type="EMBL" id="MCV7027349.1"/>
    </source>
</evidence>
<comment type="caution">
    <text evidence="4">The sequence shown here is derived from an EMBL/GenBank/DDBJ whole genome shotgun (WGS) entry which is preliminary data.</text>
</comment>
<proteinExistence type="predicted"/>
<keyword evidence="2 4" id="KW-0548">Nucleotidyltransferase</keyword>
<reference evidence="4" key="3">
    <citation type="journal article" date="2022" name="BMC Genomics">
        <title>Comparative genome analysis of mycobacteria focusing on tRNA and non-coding RNA.</title>
        <authorList>
            <person name="Behra P.R.K."/>
            <person name="Pettersson B.M.F."/>
            <person name="Ramesh M."/>
            <person name="Das S."/>
            <person name="Dasgupta S."/>
            <person name="Kirsebom L.A."/>
        </authorList>
    </citation>
    <scope>NUCLEOTIDE SEQUENCE</scope>
    <source>
        <strain evidence="4">DSM 44203</strain>
    </source>
</reference>
<dbReference type="SUPFAM" id="SSF53448">
    <property type="entry name" value="Nucleotide-diphospho-sugar transferases"/>
    <property type="match status" value="1"/>
</dbReference>
<dbReference type="InterPro" id="IPR050088">
    <property type="entry name" value="IspD/TarI_cytidylyltransf_bact"/>
</dbReference>
<dbReference type="Proteomes" id="UP001207528">
    <property type="component" value="Unassembled WGS sequence"/>
</dbReference>
<keyword evidence="5" id="KW-1185">Reference proteome</keyword>
<organism evidence="4 6">
    <name type="scientific">Mycolicibacterium novocastrense</name>
    <name type="common">Mycobacterium novocastrense</name>
    <dbReference type="NCBI Taxonomy" id="59813"/>
    <lineage>
        <taxon>Bacteria</taxon>
        <taxon>Bacillati</taxon>
        <taxon>Actinomycetota</taxon>
        <taxon>Actinomycetes</taxon>
        <taxon>Mycobacteriales</taxon>
        <taxon>Mycobacteriaceae</taxon>
        <taxon>Mycolicibacterium</taxon>
    </lineage>
</organism>
<dbReference type="Pfam" id="PF01128">
    <property type="entry name" value="IspD"/>
    <property type="match status" value="1"/>
</dbReference>
<gene>
    <name evidence="4" type="ORF">H7I77_29070</name>
    <name evidence="3" type="ORF">RMCN_0268</name>
</gene>
<dbReference type="RefSeq" id="WP_082962223.1">
    <property type="nucleotide sequence ID" value="NZ_BCTA01000002.1"/>
</dbReference>
<evidence type="ECO:0000313" key="3">
    <source>
        <dbReference type="EMBL" id="GAT07135.1"/>
    </source>
</evidence>
<accession>A0AAW5SU40</accession>